<reference evidence="2 3" key="1">
    <citation type="submission" date="2019-06" db="EMBL/GenBank/DDBJ databases">
        <title>Vibrio cholerae phylogeny based on whole-genome sequencing reveals genetic diversity and population strucutre.</title>
        <authorList>
            <person name="Zhiqiu Y."/>
            <person name="Bin L."/>
            <person name="Lingyan J."/>
        </authorList>
    </citation>
    <scope>NUCLEOTIDE SEQUENCE [LARGE SCALE GENOMIC DNA]</scope>
    <source>
        <strain evidence="2 3">N2814</strain>
    </source>
</reference>
<dbReference type="AlphaFoldDB" id="A0ABD7SRL9"/>
<dbReference type="RefSeq" id="WP_148521592.1">
    <property type="nucleotide sequence ID" value="NZ_JBGGTR010000001.1"/>
</dbReference>
<sequence>MDDIQAAIKGVMELRPSVSSSSSRSKERQSTSCLLERRRDIDFKREIESIENGELSSAGAYFFSNSDKSKGGSKNPSFNPYHGLSIAKK</sequence>
<evidence type="ECO:0000313" key="2">
    <source>
        <dbReference type="EMBL" id="TXX67448.1"/>
    </source>
</evidence>
<organism evidence="2 3">
    <name type="scientific">Vibrio cholerae</name>
    <dbReference type="NCBI Taxonomy" id="666"/>
    <lineage>
        <taxon>Bacteria</taxon>
        <taxon>Pseudomonadati</taxon>
        <taxon>Pseudomonadota</taxon>
        <taxon>Gammaproteobacteria</taxon>
        <taxon>Vibrionales</taxon>
        <taxon>Vibrionaceae</taxon>
        <taxon>Vibrio</taxon>
    </lineage>
</organism>
<gene>
    <name evidence="2" type="ORF">FXF03_02385</name>
</gene>
<comment type="caution">
    <text evidence="2">The sequence shown here is derived from an EMBL/GenBank/DDBJ whole genome shotgun (WGS) entry which is preliminary data.</text>
</comment>
<dbReference type="EMBL" id="VSIJ01000005">
    <property type="protein sequence ID" value="TXX67448.1"/>
    <property type="molecule type" value="Genomic_DNA"/>
</dbReference>
<evidence type="ECO:0000256" key="1">
    <source>
        <dbReference type="SAM" id="MobiDB-lite"/>
    </source>
</evidence>
<proteinExistence type="predicted"/>
<feature type="region of interest" description="Disordered" evidence="1">
    <location>
        <begin position="66"/>
        <end position="89"/>
    </location>
</feature>
<evidence type="ECO:0000313" key="3">
    <source>
        <dbReference type="Proteomes" id="UP000323819"/>
    </source>
</evidence>
<protein>
    <submittedName>
        <fullName evidence="2">Uncharacterized protein</fullName>
    </submittedName>
</protein>
<feature type="region of interest" description="Disordered" evidence="1">
    <location>
        <begin position="10"/>
        <end position="33"/>
    </location>
</feature>
<dbReference type="Proteomes" id="UP000323819">
    <property type="component" value="Unassembled WGS sequence"/>
</dbReference>
<feature type="compositionally biased region" description="Basic and acidic residues" evidence="1">
    <location>
        <begin position="24"/>
        <end position="33"/>
    </location>
</feature>
<name>A0ABD7SRL9_VIBCL</name>
<accession>A0ABD7SRL9</accession>